<name>A0AC61U356_9MICO</name>
<protein>
    <submittedName>
        <fullName evidence="1">ATP-binding cassette domain-containing protein</fullName>
    </submittedName>
</protein>
<keyword evidence="1" id="KW-0547">Nucleotide-binding</keyword>
<evidence type="ECO:0000313" key="2">
    <source>
        <dbReference type="Proteomes" id="UP001059663"/>
    </source>
</evidence>
<proteinExistence type="predicted"/>
<sequence>MIELVDVSKTYEGGVQALARTDLSIERGKVTVLLGPSGAGKSTLLRCMNLLVKPTTGSVRVDGTASLGSRRELRRHRRRTGMVFQHHQLIPRFSALRNVLLGRVGYHSFWQSILPSSRGDQRIALEALWNASDCWTRP</sequence>
<dbReference type="EMBL" id="CP087977">
    <property type="protein sequence ID" value="UUZ44283.1"/>
    <property type="molecule type" value="Genomic_DNA"/>
</dbReference>
<reference evidence="1" key="1">
    <citation type="submission" date="2021-11" db="EMBL/GenBank/DDBJ databases">
        <title>Study of the species diversity of bacterial strains isolated from a unique natural object - Shulgan-Tash cave (Bashkiria).</title>
        <authorList>
            <person name="Sazanova A.L."/>
            <person name="Chirak E.R."/>
            <person name="Safronova V.I."/>
        </authorList>
    </citation>
    <scope>NUCLEOTIDE SEQUENCE</scope>
    <source>
        <strain evidence="1">P1</strain>
    </source>
</reference>
<evidence type="ECO:0000313" key="1">
    <source>
        <dbReference type="EMBL" id="UUZ44283.1"/>
    </source>
</evidence>
<dbReference type="Proteomes" id="UP001059663">
    <property type="component" value="Chromosome"/>
</dbReference>
<keyword evidence="1" id="KW-0067">ATP-binding</keyword>
<accession>A0AC61U356</accession>
<organism evidence="1 2">
    <name type="scientific">Janibacter limosus</name>
    <dbReference type="NCBI Taxonomy" id="53458"/>
    <lineage>
        <taxon>Bacteria</taxon>
        <taxon>Bacillati</taxon>
        <taxon>Actinomycetota</taxon>
        <taxon>Actinomycetes</taxon>
        <taxon>Micrococcales</taxon>
        <taxon>Intrasporangiaceae</taxon>
        <taxon>Janibacter</taxon>
    </lineage>
</organism>
<gene>
    <name evidence="1" type="ORF">LP422_17615</name>
</gene>